<comment type="caution">
    <text evidence="2">The sequence shown here is derived from an EMBL/GenBank/DDBJ whole genome shotgun (WGS) entry which is preliminary data.</text>
</comment>
<evidence type="ECO:0000313" key="3">
    <source>
        <dbReference type="Proteomes" id="UP000177838"/>
    </source>
</evidence>
<organism evidence="2 3">
    <name type="scientific">Candidatus Vogelbacteria bacterium RIFOXYD1_FULL_46_19</name>
    <dbReference type="NCBI Taxonomy" id="1802439"/>
    <lineage>
        <taxon>Bacteria</taxon>
        <taxon>Candidatus Vogeliibacteriota</taxon>
    </lineage>
</organism>
<dbReference type="InterPro" id="IPR005240">
    <property type="entry name" value="DUF389"/>
</dbReference>
<feature type="transmembrane region" description="Helical" evidence="1">
    <location>
        <begin position="56"/>
        <end position="78"/>
    </location>
</feature>
<sequence>MGKMFQSVFVANFLDQTKTLRELLEESRERTDFYILLTLATFIATLGLLINDSIVILGGMLIAPILFPILGISMGIVTASPLALGRSLKVLVRSMGLVLLVSFSTTFLLGDNVVAEPAYQVAPDLMLFLIALASGVAVSYSWVKQNLSASLPGVAVAVALLTPLATVGVGLALWERAVIASSVSLFLVNLIATVLGSIVIFSLFGFATLQKEEEQKIVEEVLENKIQKEAVAEAAELLIKNSPAVALTGLNDKS</sequence>
<proteinExistence type="predicted"/>
<dbReference type="STRING" id="1802439.A2589_03655"/>
<accession>A0A1G2QIS8</accession>
<dbReference type="PANTHER" id="PTHR20992:SF9">
    <property type="entry name" value="AT15442P-RELATED"/>
    <property type="match status" value="1"/>
</dbReference>
<evidence type="ECO:0000313" key="2">
    <source>
        <dbReference type="EMBL" id="OHA59969.1"/>
    </source>
</evidence>
<keyword evidence="1" id="KW-0812">Transmembrane</keyword>
<evidence type="ECO:0000256" key="1">
    <source>
        <dbReference type="SAM" id="Phobius"/>
    </source>
</evidence>
<dbReference type="EMBL" id="MHTK01000003">
    <property type="protein sequence ID" value="OHA59969.1"/>
    <property type="molecule type" value="Genomic_DNA"/>
</dbReference>
<evidence type="ECO:0008006" key="4">
    <source>
        <dbReference type="Google" id="ProtNLM"/>
    </source>
</evidence>
<feature type="transmembrane region" description="Helical" evidence="1">
    <location>
        <begin position="33"/>
        <end position="50"/>
    </location>
</feature>
<dbReference type="AlphaFoldDB" id="A0A1G2QIS8"/>
<name>A0A1G2QIS8_9BACT</name>
<keyword evidence="1" id="KW-1133">Transmembrane helix</keyword>
<dbReference type="Pfam" id="PF04087">
    <property type="entry name" value="DUF389"/>
    <property type="match status" value="1"/>
</dbReference>
<feature type="transmembrane region" description="Helical" evidence="1">
    <location>
        <begin position="186"/>
        <end position="207"/>
    </location>
</feature>
<feature type="transmembrane region" description="Helical" evidence="1">
    <location>
        <begin position="154"/>
        <end position="174"/>
    </location>
</feature>
<reference evidence="2 3" key="1">
    <citation type="journal article" date="2016" name="Nat. Commun.">
        <title>Thousands of microbial genomes shed light on interconnected biogeochemical processes in an aquifer system.</title>
        <authorList>
            <person name="Anantharaman K."/>
            <person name="Brown C.T."/>
            <person name="Hug L.A."/>
            <person name="Sharon I."/>
            <person name="Castelle C.J."/>
            <person name="Probst A.J."/>
            <person name="Thomas B.C."/>
            <person name="Singh A."/>
            <person name="Wilkins M.J."/>
            <person name="Karaoz U."/>
            <person name="Brodie E.L."/>
            <person name="Williams K.H."/>
            <person name="Hubbard S.S."/>
            <person name="Banfield J.F."/>
        </authorList>
    </citation>
    <scope>NUCLEOTIDE SEQUENCE [LARGE SCALE GENOMIC DNA]</scope>
</reference>
<gene>
    <name evidence="2" type="ORF">A2589_03655</name>
</gene>
<feature type="transmembrane region" description="Helical" evidence="1">
    <location>
        <begin position="121"/>
        <end position="142"/>
    </location>
</feature>
<dbReference type="PANTHER" id="PTHR20992">
    <property type="entry name" value="AT15442P-RELATED"/>
    <property type="match status" value="1"/>
</dbReference>
<protein>
    <recommendedName>
        <fullName evidence="4">TIGR00341 family protein</fullName>
    </recommendedName>
</protein>
<feature type="transmembrane region" description="Helical" evidence="1">
    <location>
        <begin position="90"/>
        <end position="109"/>
    </location>
</feature>
<dbReference type="Proteomes" id="UP000177838">
    <property type="component" value="Unassembled WGS sequence"/>
</dbReference>
<keyword evidence="1" id="KW-0472">Membrane</keyword>